<dbReference type="InterPro" id="IPR008949">
    <property type="entry name" value="Isoprenoid_synthase_dom_sf"/>
</dbReference>
<dbReference type="NCBIfam" id="NF041564">
    <property type="entry name" value="eudesmol_syn"/>
    <property type="match status" value="1"/>
</dbReference>
<dbReference type="SUPFAM" id="SSF48576">
    <property type="entry name" value="Terpenoid synthases"/>
    <property type="match status" value="1"/>
</dbReference>
<dbReference type="Pfam" id="PF19086">
    <property type="entry name" value="Terpene_syn_C_2"/>
    <property type="match status" value="1"/>
</dbReference>
<comment type="cofactor">
    <cofactor evidence="2">
        <name>Mg(2+)</name>
        <dbReference type="ChEBI" id="CHEBI:18420"/>
    </cofactor>
</comment>
<dbReference type="GO" id="GO:0016829">
    <property type="term" value="F:lyase activity"/>
    <property type="evidence" value="ECO:0007669"/>
    <property type="project" value="UniProtKB-KW"/>
</dbReference>
<dbReference type="Gene3D" id="1.10.600.10">
    <property type="entry name" value="Farnesyl Diphosphate Synthase"/>
    <property type="match status" value="1"/>
</dbReference>
<comment type="similarity">
    <text evidence="2">Belongs to the terpene synthase family.</text>
</comment>
<evidence type="ECO:0000256" key="2">
    <source>
        <dbReference type="RuleBase" id="RU366034"/>
    </source>
</evidence>
<reference evidence="3 4" key="1">
    <citation type="submission" date="2024-06" db="EMBL/GenBank/DDBJ databases">
        <title>The Natural Products Discovery Center: Release of the First 8490 Sequenced Strains for Exploring Actinobacteria Biosynthetic Diversity.</title>
        <authorList>
            <person name="Kalkreuter E."/>
            <person name="Kautsar S.A."/>
            <person name="Yang D."/>
            <person name="Bader C.D."/>
            <person name="Teijaro C.N."/>
            <person name="Fluegel L."/>
            <person name="Davis C.M."/>
            <person name="Simpson J.R."/>
            <person name="Lauterbach L."/>
            <person name="Steele A.D."/>
            <person name="Gui C."/>
            <person name="Meng S."/>
            <person name="Li G."/>
            <person name="Viehrig K."/>
            <person name="Ye F."/>
            <person name="Su P."/>
            <person name="Kiefer A.F."/>
            <person name="Nichols A."/>
            <person name="Cepeda A.J."/>
            <person name="Yan W."/>
            <person name="Fan B."/>
            <person name="Jiang Y."/>
            <person name="Adhikari A."/>
            <person name="Zheng C.-J."/>
            <person name="Schuster L."/>
            <person name="Cowan T.M."/>
            <person name="Smanski M.J."/>
            <person name="Chevrette M.G."/>
            <person name="De Carvalho L.P.S."/>
            <person name="Shen B."/>
        </authorList>
    </citation>
    <scope>NUCLEOTIDE SEQUENCE [LARGE SCALE GENOMIC DNA]</scope>
    <source>
        <strain evidence="3 4">NPDC038104</strain>
    </source>
</reference>
<evidence type="ECO:0000313" key="3">
    <source>
        <dbReference type="EMBL" id="MEU3557902.1"/>
    </source>
</evidence>
<dbReference type="SFLD" id="SFLDS00005">
    <property type="entry name" value="Isoprenoid_Synthase_Type_I"/>
    <property type="match status" value="1"/>
</dbReference>
<dbReference type="EC" id="4.2.3.-" evidence="2"/>
<gene>
    <name evidence="3" type="ORF">AB0E65_27385</name>
</gene>
<name>A0ABV2YQC3_9ACTN</name>
<dbReference type="InterPro" id="IPR034686">
    <property type="entry name" value="Terpene_cyclase-like_2"/>
</dbReference>
<organism evidence="3 4">
    <name type="scientific">Streptomyces fragilis</name>
    <dbReference type="NCBI Taxonomy" id="67301"/>
    <lineage>
        <taxon>Bacteria</taxon>
        <taxon>Bacillati</taxon>
        <taxon>Actinomycetota</taxon>
        <taxon>Actinomycetes</taxon>
        <taxon>Kitasatosporales</taxon>
        <taxon>Streptomycetaceae</taxon>
        <taxon>Streptomyces</taxon>
    </lineage>
</organism>
<proteinExistence type="inferred from homology"/>
<comment type="caution">
    <text evidence="3">The sequence shown here is derived from an EMBL/GenBank/DDBJ whole genome shotgun (WGS) entry which is preliminary data.</text>
</comment>
<evidence type="ECO:0000313" key="4">
    <source>
        <dbReference type="Proteomes" id="UP001550850"/>
    </source>
</evidence>
<evidence type="ECO:0000256" key="1">
    <source>
        <dbReference type="ARBA" id="ARBA00023239"/>
    </source>
</evidence>
<keyword evidence="4" id="KW-1185">Reference proteome</keyword>
<dbReference type="PANTHER" id="PTHR35201:SF4">
    <property type="entry name" value="BETA-PINACENE SYNTHASE-RELATED"/>
    <property type="match status" value="1"/>
</dbReference>
<keyword evidence="2" id="KW-0479">Metal-binding</keyword>
<dbReference type="RefSeq" id="WP_108955634.1">
    <property type="nucleotide sequence ID" value="NZ_BEVZ01000006.1"/>
</dbReference>
<protein>
    <recommendedName>
        <fullName evidence="2">Terpene synthase</fullName>
        <ecNumber evidence="2">4.2.3.-</ecNumber>
    </recommendedName>
</protein>
<dbReference type="EMBL" id="JBEZUR010000074">
    <property type="protein sequence ID" value="MEU3557902.1"/>
    <property type="molecule type" value="Genomic_DNA"/>
</dbReference>
<accession>A0ABV2YQC3</accession>
<keyword evidence="1 2" id="KW-0456">Lyase</keyword>
<dbReference type="InterPro" id="IPR048141">
    <property type="entry name" value="Eudesmol_syn"/>
</dbReference>
<dbReference type="PANTHER" id="PTHR35201">
    <property type="entry name" value="TERPENE SYNTHASE"/>
    <property type="match status" value="1"/>
</dbReference>
<keyword evidence="2" id="KW-0460">Magnesium</keyword>
<dbReference type="Proteomes" id="UP001550850">
    <property type="component" value="Unassembled WGS sequence"/>
</dbReference>
<sequence length="344" mass="39014">MPQDVTFDLPFSTPVSPHLEYARERHLRWVRDRGLVRSDAGFEEYCSWDLAQAAARTYPYASAEDMTVLMNWFSLAFLFDDQFDATQPDRAGRITEVARELIVTPMRPAGTPPRVVCPITEAWAEVWEHLARGMSLTWRTRFAASWGRFLTAHCEEVDLAAAGREGTLSVKEYAEFRRRTVGIHHSIDAGERSRGFEVPAQVQAHPLMERMRDLAADVIGFMNDIHSFERERRRGDGHNLIAVVRREMGCSWEEAAGEAYRMTAGCLVEYLELEGRVPAMCDELRLSEDERARTRMGVEAIQHWINGNYEWALVTGRYAADKDTVAAAAERAGRGSVDDLLQVS</sequence>
<dbReference type="SFLD" id="SFLDG01020">
    <property type="entry name" value="Terpene_Cyclase_Like_2"/>
    <property type="match status" value="1"/>
</dbReference>